<keyword evidence="6" id="KW-0479">Metal-binding</keyword>
<keyword evidence="10" id="KW-0460">Magnesium</keyword>
<reference evidence="17 18" key="1">
    <citation type="submission" date="2017-11" db="EMBL/GenBank/DDBJ databases">
        <title>Genome sequencing of Fusobacterium periodonticum KCOM 1263.</title>
        <authorList>
            <person name="Kook J.-K."/>
            <person name="Park S.-N."/>
            <person name="Lim Y.K."/>
        </authorList>
    </citation>
    <scope>NUCLEOTIDE SEQUENCE [LARGE SCALE GENOMIC DNA]</scope>
    <source>
        <strain evidence="17 18">KCOM 1263</strain>
    </source>
</reference>
<evidence type="ECO:0000256" key="3">
    <source>
        <dbReference type="ARBA" id="ARBA00011738"/>
    </source>
</evidence>
<dbReference type="EMBL" id="CP024700">
    <property type="protein sequence ID" value="ATV62469.1"/>
    <property type="molecule type" value="Genomic_DNA"/>
</dbReference>
<dbReference type="Gene3D" id="3.30.1330.70">
    <property type="entry name" value="Holliday junction resolvase RusA"/>
    <property type="match status" value="1"/>
</dbReference>
<keyword evidence="5" id="KW-0540">Nuclease</keyword>
<dbReference type="GO" id="GO:0008821">
    <property type="term" value="F:crossover junction DNA endonuclease activity"/>
    <property type="evidence" value="ECO:0007669"/>
    <property type="project" value="UniProtKB-EC"/>
</dbReference>
<keyword evidence="11" id="KW-0233">DNA recombination</keyword>
<comment type="subunit">
    <text evidence="3">Homodimer.</text>
</comment>
<dbReference type="AlphaFoldDB" id="A0AAD0F281"/>
<keyword evidence="8" id="KW-0227">DNA damage</keyword>
<keyword evidence="18" id="KW-1185">Reference proteome</keyword>
<evidence type="ECO:0000256" key="9">
    <source>
        <dbReference type="ARBA" id="ARBA00022801"/>
    </source>
</evidence>
<dbReference type="InterPro" id="IPR008822">
    <property type="entry name" value="Endonuclease_RusA-like"/>
</dbReference>
<evidence type="ECO:0000256" key="8">
    <source>
        <dbReference type="ARBA" id="ARBA00022763"/>
    </source>
</evidence>
<proteinExistence type="inferred from homology"/>
<comment type="similarity">
    <text evidence="2">Belongs to the RusA family.</text>
</comment>
<dbReference type="GO" id="GO:0006310">
    <property type="term" value="P:DNA recombination"/>
    <property type="evidence" value="ECO:0007669"/>
    <property type="project" value="UniProtKB-KW"/>
</dbReference>
<evidence type="ECO:0000256" key="2">
    <source>
        <dbReference type="ARBA" id="ARBA00008865"/>
    </source>
</evidence>
<protein>
    <recommendedName>
        <fullName evidence="4">Crossover junction endodeoxyribonuclease RusA</fullName>
        <ecNumber evidence="14">3.1.21.10</ecNumber>
    </recommendedName>
    <alternativeName>
        <fullName evidence="15">Holliday junction nuclease RusA</fullName>
    </alternativeName>
    <alternativeName>
        <fullName evidence="16">Holliday junction resolvase</fullName>
    </alternativeName>
</protein>
<keyword evidence="12" id="KW-0234">DNA repair</keyword>
<evidence type="ECO:0000256" key="1">
    <source>
        <dbReference type="ARBA" id="ARBA00001946"/>
    </source>
</evidence>
<evidence type="ECO:0000256" key="14">
    <source>
        <dbReference type="ARBA" id="ARBA00029488"/>
    </source>
</evidence>
<accession>A0AAD0F281</accession>
<evidence type="ECO:0000256" key="10">
    <source>
        <dbReference type="ARBA" id="ARBA00022842"/>
    </source>
</evidence>
<evidence type="ECO:0000256" key="15">
    <source>
        <dbReference type="ARBA" id="ARBA00030920"/>
    </source>
</evidence>
<keyword evidence="7" id="KW-0255">Endonuclease</keyword>
<dbReference type="Pfam" id="PF05866">
    <property type="entry name" value="RusA"/>
    <property type="match status" value="1"/>
</dbReference>
<evidence type="ECO:0000256" key="11">
    <source>
        <dbReference type="ARBA" id="ARBA00023172"/>
    </source>
</evidence>
<dbReference type="InterPro" id="IPR016281">
    <property type="entry name" value="Endonuclease_RusA"/>
</dbReference>
<evidence type="ECO:0000256" key="12">
    <source>
        <dbReference type="ARBA" id="ARBA00023204"/>
    </source>
</evidence>
<evidence type="ECO:0000313" key="18">
    <source>
        <dbReference type="Proteomes" id="UP000228552"/>
    </source>
</evidence>
<dbReference type="GO" id="GO:0006281">
    <property type="term" value="P:DNA repair"/>
    <property type="evidence" value="ECO:0007669"/>
    <property type="project" value="UniProtKB-KW"/>
</dbReference>
<dbReference type="GO" id="GO:0000287">
    <property type="term" value="F:magnesium ion binding"/>
    <property type="evidence" value="ECO:0007669"/>
    <property type="project" value="InterPro"/>
</dbReference>
<dbReference type="PIRSF" id="PIRSF001007">
    <property type="entry name" value="RusA"/>
    <property type="match status" value="1"/>
</dbReference>
<evidence type="ECO:0000256" key="5">
    <source>
        <dbReference type="ARBA" id="ARBA00022722"/>
    </source>
</evidence>
<dbReference type="EC" id="3.1.21.10" evidence="14"/>
<name>A0AAD0F281_9FUSO</name>
<dbReference type="InterPro" id="IPR036614">
    <property type="entry name" value="RusA-like_sf"/>
</dbReference>
<organism evidence="17 18">
    <name type="scientific">Fusobacterium pseudoperiodonticum</name>
    <dbReference type="NCBI Taxonomy" id="2663009"/>
    <lineage>
        <taxon>Bacteria</taxon>
        <taxon>Fusobacteriati</taxon>
        <taxon>Fusobacteriota</taxon>
        <taxon>Fusobacteriia</taxon>
        <taxon>Fusobacteriales</taxon>
        <taxon>Fusobacteriaceae</taxon>
        <taxon>Fusobacterium</taxon>
    </lineage>
</organism>
<gene>
    <name evidence="17" type="ORF">CTM74_11870</name>
</gene>
<keyword evidence="9" id="KW-0378">Hydrolase</keyword>
<evidence type="ECO:0000256" key="6">
    <source>
        <dbReference type="ARBA" id="ARBA00022723"/>
    </source>
</evidence>
<dbReference type="Proteomes" id="UP000228552">
    <property type="component" value="Chromosome"/>
</dbReference>
<evidence type="ECO:0000313" key="17">
    <source>
        <dbReference type="EMBL" id="ATV62469.1"/>
    </source>
</evidence>
<comment type="catalytic activity">
    <reaction evidence="13">
        <text>Endonucleolytic cleavage at a junction such as a reciprocal single-stranded crossover between two homologous DNA duplexes (Holliday junction).</text>
        <dbReference type="EC" id="3.1.21.10"/>
    </reaction>
</comment>
<sequence length="117" mass="14087">MKQRFEIPFRPDSVNTHWRTSKYGGQYLSKAGRQFRDNVQCYIKSKKYITFTGKIKVNIELYFKDNRKQDIDNYFKAILDSFNGFLYTDDSFIYELKSTKKLGCDRDYFIIEVEELN</sequence>
<evidence type="ECO:0000256" key="16">
    <source>
        <dbReference type="ARBA" id="ARBA00031953"/>
    </source>
</evidence>
<dbReference type="SUPFAM" id="SSF103084">
    <property type="entry name" value="Holliday junction resolvase RusA"/>
    <property type="match status" value="1"/>
</dbReference>
<dbReference type="RefSeq" id="WP_099988272.1">
    <property type="nucleotide sequence ID" value="NZ_CP024700.1"/>
</dbReference>
<evidence type="ECO:0000256" key="4">
    <source>
        <dbReference type="ARBA" id="ARBA00014885"/>
    </source>
</evidence>
<evidence type="ECO:0000256" key="13">
    <source>
        <dbReference type="ARBA" id="ARBA00029354"/>
    </source>
</evidence>
<evidence type="ECO:0000256" key="7">
    <source>
        <dbReference type="ARBA" id="ARBA00022759"/>
    </source>
</evidence>
<comment type="cofactor">
    <cofactor evidence="1">
        <name>Mg(2+)</name>
        <dbReference type="ChEBI" id="CHEBI:18420"/>
    </cofactor>
</comment>